<dbReference type="PROSITE" id="PS00523">
    <property type="entry name" value="SULFATASE_1"/>
    <property type="match status" value="1"/>
</dbReference>
<comment type="caution">
    <text evidence="9">The sequence shown here is derived from an EMBL/GenBank/DDBJ whole genome shotgun (WGS) entry which is preliminary data.</text>
</comment>
<dbReference type="InterPro" id="IPR000917">
    <property type="entry name" value="Sulfatase_N"/>
</dbReference>
<comment type="cofactor">
    <cofactor evidence="1">
        <name>Ca(2+)</name>
        <dbReference type="ChEBI" id="CHEBI:29108"/>
    </cofactor>
</comment>
<dbReference type="CDD" id="cd16147">
    <property type="entry name" value="G6S"/>
    <property type="match status" value="1"/>
</dbReference>
<dbReference type="InterPro" id="IPR024607">
    <property type="entry name" value="Sulfatase_CS"/>
</dbReference>
<keyword evidence="4" id="KW-0378">Hydrolase</keyword>
<name>A0A9Q1CKX9_HOLLE</name>
<feature type="chain" id="PRO_5040231909" evidence="7">
    <location>
        <begin position="24"/>
        <end position="504"/>
    </location>
</feature>
<protein>
    <submittedName>
        <fullName evidence="9">N-acetylglucosamine-6-sulfatase</fullName>
    </submittedName>
</protein>
<dbReference type="GO" id="GO:0005539">
    <property type="term" value="F:glycosaminoglycan binding"/>
    <property type="evidence" value="ECO:0007669"/>
    <property type="project" value="TreeGrafter"/>
</dbReference>
<proteinExistence type="inferred from homology"/>
<reference evidence="9" key="1">
    <citation type="submission" date="2021-10" db="EMBL/GenBank/DDBJ databases">
        <title>Tropical sea cucumber genome reveals ecological adaptation and Cuvierian tubules defense mechanism.</title>
        <authorList>
            <person name="Chen T."/>
        </authorList>
    </citation>
    <scope>NUCLEOTIDE SEQUENCE</scope>
    <source>
        <strain evidence="9">Nanhai2018</strain>
        <tissue evidence="9">Muscle</tissue>
    </source>
</reference>
<dbReference type="SUPFAM" id="SSF53649">
    <property type="entry name" value="Alkaline phosphatase-like"/>
    <property type="match status" value="1"/>
</dbReference>
<dbReference type="PIRSF" id="PIRSF036666">
    <property type="entry name" value="G6S"/>
    <property type="match status" value="1"/>
</dbReference>
<evidence type="ECO:0000256" key="4">
    <source>
        <dbReference type="ARBA" id="ARBA00022801"/>
    </source>
</evidence>
<evidence type="ECO:0000256" key="2">
    <source>
        <dbReference type="ARBA" id="ARBA00008779"/>
    </source>
</evidence>
<feature type="modified residue" description="3-oxoalanine (Cys)" evidence="6">
    <location>
        <position position="74"/>
    </location>
</feature>
<dbReference type="InterPro" id="IPR017850">
    <property type="entry name" value="Alkaline_phosphatase_core_sf"/>
</dbReference>
<evidence type="ECO:0000313" key="10">
    <source>
        <dbReference type="Proteomes" id="UP001152320"/>
    </source>
</evidence>
<sequence length="504" mass="57122">MAKLVFHAGYLLVFFATFLKVSAAVAASKPNIIFILTDDQDVQLQGMTPMTKTLDLLGKNGMTFQNMFTVSPLCCPSRSSILTGNYVHNHEAYNNSISGNCSSTTWQQGPEQNTFATQLKSQGYKTFFAGKYLNQYGDPKVGGPEHIPPGWDEWNGLIYNSVYYNYNLSVNGKLEVHKKDYHKDYLTDLIHNRSIDYLNCVSKKESPFFMMLSTPACHRPFDSAPQYMKNFTTKKAPRDKAFNTQAKNKHWLIQQAPHPMSDESLAYVDDAFQKRWRTLLSVDDMVEDIVNTLDKLKLLDSTYIFFASDNGFHLGQFSLPNDKRQMYDFDIRVPLVVRGPGIKANSKSTQPVMTIDLMPTFVHLASGTAPSNVDGQSLVPLLTPKQFTSVTWRKDMLIEHQGEYLVHGTENCTHTEYLNECWPFCICEDSYNNTYSCLRTISGKDNYVLCQFSDAANFQEFYNMTADPYQLTNDVSSLDPAYLDDLSNRLIALSVCKGSTCHKT</sequence>
<evidence type="ECO:0000256" key="5">
    <source>
        <dbReference type="ARBA" id="ARBA00023180"/>
    </source>
</evidence>
<gene>
    <name evidence="9" type="ORF">HOLleu_05327</name>
</gene>
<comment type="similarity">
    <text evidence="2">Belongs to the sulfatase family.</text>
</comment>
<dbReference type="Pfam" id="PF00884">
    <property type="entry name" value="Sulfatase"/>
    <property type="match status" value="1"/>
</dbReference>
<dbReference type="InterPro" id="IPR012251">
    <property type="entry name" value="GlcNAc_6-SO4ase"/>
</dbReference>
<dbReference type="GO" id="GO:0030203">
    <property type="term" value="P:glycosaminoglycan metabolic process"/>
    <property type="evidence" value="ECO:0007669"/>
    <property type="project" value="InterPro"/>
</dbReference>
<dbReference type="GO" id="GO:0008449">
    <property type="term" value="F:N-acetylglucosamine-6-sulfatase activity"/>
    <property type="evidence" value="ECO:0007669"/>
    <property type="project" value="InterPro"/>
</dbReference>
<feature type="domain" description="Sulfatase N-terminal" evidence="8">
    <location>
        <begin position="30"/>
        <end position="365"/>
    </location>
</feature>
<evidence type="ECO:0000256" key="1">
    <source>
        <dbReference type="ARBA" id="ARBA00001913"/>
    </source>
</evidence>
<keyword evidence="5" id="KW-0325">Glycoprotein</keyword>
<dbReference type="OrthoDB" id="96314at2759"/>
<dbReference type="PROSITE" id="PS00149">
    <property type="entry name" value="SULFATASE_2"/>
    <property type="match status" value="1"/>
</dbReference>
<dbReference type="EMBL" id="JAIZAY010000002">
    <property type="protein sequence ID" value="KAJ8046595.1"/>
    <property type="molecule type" value="Genomic_DNA"/>
</dbReference>
<feature type="signal peptide" evidence="7">
    <location>
        <begin position="1"/>
        <end position="23"/>
    </location>
</feature>
<evidence type="ECO:0000256" key="6">
    <source>
        <dbReference type="PIRSR" id="PIRSR036666-50"/>
    </source>
</evidence>
<dbReference type="Proteomes" id="UP001152320">
    <property type="component" value="Chromosome 2"/>
</dbReference>
<evidence type="ECO:0000256" key="7">
    <source>
        <dbReference type="SAM" id="SignalP"/>
    </source>
</evidence>
<organism evidence="9 10">
    <name type="scientific">Holothuria leucospilota</name>
    <name type="common">Black long sea cucumber</name>
    <name type="synonym">Mertensiothuria leucospilota</name>
    <dbReference type="NCBI Taxonomy" id="206669"/>
    <lineage>
        <taxon>Eukaryota</taxon>
        <taxon>Metazoa</taxon>
        <taxon>Echinodermata</taxon>
        <taxon>Eleutherozoa</taxon>
        <taxon>Echinozoa</taxon>
        <taxon>Holothuroidea</taxon>
        <taxon>Aspidochirotacea</taxon>
        <taxon>Aspidochirotida</taxon>
        <taxon>Holothuriidae</taxon>
        <taxon>Holothuria</taxon>
    </lineage>
</organism>
<evidence type="ECO:0000313" key="9">
    <source>
        <dbReference type="EMBL" id="KAJ8046595.1"/>
    </source>
</evidence>
<dbReference type="PANTHER" id="PTHR43108">
    <property type="entry name" value="N-ACETYLGLUCOSAMINE-6-SULFATASE FAMILY MEMBER"/>
    <property type="match status" value="1"/>
</dbReference>
<comment type="PTM">
    <text evidence="6">The conversion to 3-oxoalanine (also known as C-formylglycine, FGly), of a serine or cysteine residue in prokaryotes and of a cysteine residue in eukaryotes, is critical for catalytic activity.</text>
</comment>
<dbReference type="PANTHER" id="PTHR43108:SF8">
    <property type="entry name" value="SD21168P"/>
    <property type="match status" value="1"/>
</dbReference>
<dbReference type="Gene3D" id="3.40.720.10">
    <property type="entry name" value="Alkaline Phosphatase, subunit A"/>
    <property type="match status" value="1"/>
</dbReference>
<accession>A0A9Q1CKX9</accession>
<keyword evidence="10" id="KW-1185">Reference proteome</keyword>
<evidence type="ECO:0000259" key="8">
    <source>
        <dbReference type="Pfam" id="PF00884"/>
    </source>
</evidence>
<keyword evidence="3 7" id="KW-0732">Signal</keyword>
<dbReference type="AlphaFoldDB" id="A0A9Q1CKX9"/>
<evidence type="ECO:0000256" key="3">
    <source>
        <dbReference type="ARBA" id="ARBA00022729"/>
    </source>
</evidence>